<dbReference type="GO" id="GO:0019171">
    <property type="term" value="F:(3R)-hydroxyacyl-[acyl-carrier-protein] dehydratase activity"/>
    <property type="evidence" value="ECO:0007669"/>
    <property type="project" value="TreeGrafter"/>
</dbReference>
<protein>
    <submittedName>
        <fullName evidence="3">MaoC/PaaZ C-terminal domain-containing protein</fullName>
    </submittedName>
</protein>
<dbReference type="FunFam" id="3.10.129.10:FF:000042">
    <property type="entry name" value="MaoC domain protein dehydratase"/>
    <property type="match status" value="1"/>
</dbReference>
<dbReference type="Pfam" id="PF01575">
    <property type="entry name" value="MaoC_dehydratas"/>
    <property type="match status" value="1"/>
</dbReference>
<proteinExistence type="predicted"/>
<accession>A0AB39UZX5</accession>
<dbReference type="GO" id="GO:0006633">
    <property type="term" value="P:fatty acid biosynthetic process"/>
    <property type="evidence" value="ECO:0007669"/>
    <property type="project" value="TreeGrafter"/>
</dbReference>
<feature type="domain" description="MaoC-like" evidence="2">
    <location>
        <begin position="20"/>
        <end position="110"/>
    </location>
</feature>
<evidence type="ECO:0000256" key="1">
    <source>
        <dbReference type="ARBA" id="ARBA00023239"/>
    </source>
</evidence>
<dbReference type="InterPro" id="IPR050965">
    <property type="entry name" value="UPF0336/Enoyl-CoA_hydratase"/>
</dbReference>
<dbReference type="AlphaFoldDB" id="A0AB39UZX5"/>
<reference evidence="3" key="1">
    <citation type="submission" date="2024-05" db="EMBL/GenBank/DDBJ databases">
        <title>Genome sequencing of novel strain.</title>
        <authorList>
            <person name="Ganbat D."/>
            <person name="Ganbat S."/>
            <person name="Lee S.-J."/>
        </authorList>
    </citation>
    <scope>NUCLEOTIDE SEQUENCE</scope>
    <source>
        <strain evidence="3">SMD15-11</strain>
    </source>
</reference>
<dbReference type="InterPro" id="IPR029069">
    <property type="entry name" value="HotDog_dom_sf"/>
</dbReference>
<dbReference type="PANTHER" id="PTHR43437">
    <property type="entry name" value="HYDROXYACYL-THIOESTER DEHYDRATASE TYPE 2, MITOCHONDRIAL-RELATED"/>
    <property type="match status" value="1"/>
</dbReference>
<organism evidence="3">
    <name type="scientific">Thermohahella caldifontis</name>
    <dbReference type="NCBI Taxonomy" id="3142973"/>
    <lineage>
        <taxon>Bacteria</taxon>
        <taxon>Pseudomonadati</taxon>
        <taxon>Pseudomonadota</taxon>
        <taxon>Gammaproteobacteria</taxon>
        <taxon>Oceanospirillales</taxon>
        <taxon>Hahellaceae</taxon>
        <taxon>Thermohahella</taxon>
    </lineage>
</organism>
<dbReference type="CDD" id="cd03449">
    <property type="entry name" value="R_hydratase"/>
    <property type="match status" value="1"/>
</dbReference>
<name>A0AB39UZX5_9GAMM</name>
<dbReference type="KEGG" id="tcd:AAIA72_05105"/>
<dbReference type="Gene3D" id="3.10.129.10">
    <property type="entry name" value="Hotdog Thioesterase"/>
    <property type="match status" value="1"/>
</dbReference>
<dbReference type="RefSeq" id="WP_369602345.1">
    <property type="nucleotide sequence ID" value="NZ_CP154858.1"/>
</dbReference>
<evidence type="ECO:0000259" key="2">
    <source>
        <dbReference type="Pfam" id="PF01575"/>
    </source>
</evidence>
<sequence>MDALENVTYDELNVGDTVTYTRALTEDEVVLFAAVSGDVNPIHLDPDYAATTPFGERIAHGMLSGALISAALATVLPGPGTIYLEQQLKFRAPVHLRDILTVTLTVAEKLPKNRVLIDCLITNQNNEKVVTGQAKVIAPTEKLSLERPRLPKIILDEDGRSHVVDPQKHAD</sequence>
<dbReference type="SUPFAM" id="SSF54637">
    <property type="entry name" value="Thioesterase/thiol ester dehydrase-isomerase"/>
    <property type="match status" value="1"/>
</dbReference>
<keyword evidence="1" id="KW-0456">Lyase</keyword>
<gene>
    <name evidence="3" type="ORF">AAIA72_05105</name>
</gene>
<dbReference type="EMBL" id="CP154858">
    <property type="protein sequence ID" value="XDT73351.1"/>
    <property type="molecule type" value="Genomic_DNA"/>
</dbReference>
<dbReference type="PANTHER" id="PTHR43437:SF3">
    <property type="entry name" value="HYDROXYACYL-THIOESTER DEHYDRATASE TYPE 2, MITOCHONDRIAL"/>
    <property type="match status" value="1"/>
</dbReference>
<dbReference type="InterPro" id="IPR002539">
    <property type="entry name" value="MaoC-like_dom"/>
</dbReference>
<evidence type="ECO:0000313" key="3">
    <source>
        <dbReference type="EMBL" id="XDT73351.1"/>
    </source>
</evidence>